<accession>A0AAW1Q1U8</accession>
<gene>
    <name evidence="2" type="ORF">WJX74_005207</name>
</gene>
<evidence type="ECO:0000256" key="1">
    <source>
        <dbReference type="SAM" id="MobiDB-lite"/>
    </source>
</evidence>
<protein>
    <submittedName>
        <fullName evidence="2">Uncharacterized protein</fullName>
    </submittedName>
</protein>
<evidence type="ECO:0000313" key="2">
    <source>
        <dbReference type="EMBL" id="KAK9816120.1"/>
    </source>
</evidence>
<name>A0AAW1Q1U8_9CHLO</name>
<comment type="caution">
    <text evidence="2">The sequence shown here is derived from an EMBL/GenBank/DDBJ whole genome shotgun (WGS) entry which is preliminary data.</text>
</comment>
<reference evidence="2 3" key="1">
    <citation type="journal article" date="2024" name="Nat. Commun.">
        <title>Phylogenomics reveals the evolutionary origins of lichenization in chlorophyte algae.</title>
        <authorList>
            <person name="Puginier C."/>
            <person name="Libourel C."/>
            <person name="Otte J."/>
            <person name="Skaloud P."/>
            <person name="Haon M."/>
            <person name="Grisel S."/>
            <person name="Petersen M."/>
            <person name="Berrin J.G."/>
            <person name="Delaux P.M."/>
            <person name="Dal Grande F."/>
            <person name="Keller J."/>
        </authorList>
    </citation>
    <scope>NUCLEOTIDE SEQUENCE [LARGE SCALE GENOMIC DNA]</scope>
    <source>
        <strain evidence="2 3">SAG 2145</strain>
    </source>
</reference>
<keyword evidence="3" id="KW-1185">Reference proteome</keyword>
<feature type="region of interest" description="Disordered" evidence="1">
    <location>
        <begin position="311"/>
        <end position="358"/>
    </location>
</feature>
<feature type="compositionally biased region" description="Low complexity" evidence="1">
    <location>
        <begin position="334"/>
        <end position="351"/>
    </location>
</feature>
<feature type="region of interest" description="Disordered" evidence="1">
    <location>
        <begin position="1"/>
        <end position="31"/>
    </location>
</feature>
<organism evidence="2 3">
    <name type="scientific">Apatococcus lobatus</name>
    <dbReference type="NCBI Taxonomy" id="904363"/>
    <lineage>
        <taxon>Eukaryota</taxon>
        <taxon>Viridiplantae</taxon>
        <taxon>Chlorophyta</taxon>
        <taxon>core chlorophytes</taxon>
        <taxon>Trebouxiophyceae</taxon>
        <taxon>Chlorellales</taxon>
        <taxon>Chlorellaceae</taxon>
        <taxon>Apatococcus</taxon>
    </lineage>
</organism>
<sequence length="358" mass="37648">MGPAQPETARGGHEQETGPTGPPGPEGEAMLQPGQGRRLLEALSGFVLTCYEKLFAVLFPLHRPCLWEISHGGRRFLITRHAGPSGVHLDFQEQVDGRDVTSLGEPLKRPLGPVARATLYTEGDETRGVDVTRILRQLAGPGGRFTRRAPTADQVTAVLAAVGGHDPLRMLCVETRFVPGATSDGLHPTGVWYPLQLVGRPGLAGQLLAAAGLHRELHRLPPDVDAVRVGGADEVSVRPELGDVHPAPVLLEGLLAGRGLDALEVDTVLGAPAVQPHREPEDVGDLGHPPVQHPGLAAVEGAELPLEREAVPSWGRGGWGPRPGASRTSPRTTCRPGPCGPATAARPTGPAGSWGRRG</sequence>
<dbReference type="AlphaFoldDB" id="A0AAW1Q1U8"/>
<proteinExistence type="predicted"/>
<dbReference type="EMBL" id="JALJOS010000091">
    <property type="protein sequence ID" value="KAK9816120.1"/>
    <property type="molecule type" value="Genomic_DNA"/>
</dbReference>
<evidence type="ECO:0000313" key="3">
    <source>
        <dbReference type="Proteomes" id="UP001438707"/>
    </source>
</evidence>
<dbReference type="Proteomes" id="UP001438707">
    <property type="component" value="Unassembled WGS sequence"/>
</dbReference>